<accession>X1G8L2</accession>
<comment type="caution">
    <text evidence="1">The sequence shown here is derived from an EMBL/GenBank/DDBJ whole genome shotgun (WGS) entry which is preliminary data.</text>
</comment>
<dbReference type="AlphaFoldDB" id="X1G8L2"/>
<reference evidence="1" key="1">
    <citation type="journal article" date="2014" name="Front. Microbiol.">
        <title>High frequency of phylogenetically diverse reductive dehalogenase-homologous genes in deep subseafloor sedimentary metagenomes.</title>
        <authorList>
            <person name="Kawai M."/>
            <person name="Futagami T."/>
            <person name="Toyoda A."/>
            <person name="Takaki Y."/>
            <person name="Nishi S."/>
            <person name="Hori S."/>
            <person name="Arai W."/>
            <person name="Tsubouchi T."/>
            <person name="Morono Y."/>
            <person name="Uchiyama I."/>
            <person name="Ito T."/>
            <person name="Fujiyama A."/>
            <person name="Inagaki F."/>
            <person name="Takami H."/>
        </authorList>
    </citation>
    <scope>NUCLEOTIDE SEQUENCE</scope>
    <source>
        <strain evidence="1">Expedition CK06-06</strain>
    </source>
</reference>
<proteinExistence type="predicted"/>
<gene>
    <name evidence="1" type="ORF">S03H2_03120</name>
</gene>
<sequence>NIEYLIYLVKNSGKDKINNFPQIVEEVVKQAHQELSPKK</sequence>
<name>X1G8L2_9ZZZZ</name>
<evidence type="ECO:0000313" key="1">
    <source>
        <dbReference type="EMBL" id="GAH29373.1"/>
    </source>
</evidence>
<dbReference type="EMBL" id="BARU01001119">
    <property type="protein sequence ID" value="GAH29373.1"/>
    <property type="molecule type" value="Genomic_DNA"/>
</dbReference>
<feature type="non-terminal residue" evidence="1">
    <location>
        <position position="1"/>
    </location>
</feature>
<protein>
    <submittedName>
        <fullName evidence="1">Uncharacterized protein</fullName>
    </submittedName>
</protein>
<organism evidence="1">
    <name type="scientific">marine sediment metagenome</name>
    <dbReference type="NCBI Taxonomy" id="412755"/>
    <lineage>
        <taxon>unclassified sequences</taxon>
        <taxon>metagenomes</taxon>
        <taxon>ecological metagenomes</taxon>
    </lineage>
</organism>